<dbReference type="RefSeq" id="WP_182622913.1">
    <property type="nucleotide sequence ID" value="NZ_JACIUV010000006.1"/>
</dbReference>
<evidence type="ECO:0000256" key="1">
    <source>
        <dbReference type="SAM" id="MobiDB-lite"/>
    </source>
</evidence>
<proteinExistence type="predicted"/>
<name>A0A7W3V1Y4_9GAMM</name>
<dbReference type="AlphaFoldDB" id="A0A7W3V1Y4"/>
<sequence length="102" mass="11677">MSLADNDTLALLHSQLEALRVALEEHDDALAAQIMHSHDRHLRQYIEQLDSRANIDGLRSLLSLQHSLSKDMLQRRDLASARLRAQRQSRQAASAYQHAQER</sequence>
<dbReference type="Proteomes" id="UP000550609">
    <property type="component" value="Unassembled WGS sequence"/>
</dbReference>
<evidence type="ECO:0000313" key="3">
    <source>
        <dbReference type="Proteomes" id="UP000550609"/>
    </source>
</evidence>
<reference evidence="2 3" key="1">
    <citation type="submission" date="2020-08" db="EMBL/GenBank/DDBJ databases">
        <title>Stenotrophomonas sp. W1S232.</title>
        <authorList>
            <person name="Deng Y."/>
        </authorList>
    </citation>
    <scope>NUCLEOTIDE SEQUENCE [LARGE SCALE GENOMIC DNA]</scope>
    <source>
        <strain evidence="2 3">W1S232</strain>
    </source>
</reference>
<gene>
    <name evidence="2" type="ORF">H4O09_12920</name>
</gene>
<evidence type="ECO:0008006" key="4">
    <source>
        <dbReference type="Google" id="ProtNLM"/>
    </source>
</evidence>
<dbReference type="EMBL" id="JACIUV010000006">
    <property type="protein sequence ID" value="MBB1117955.1"/>
    <property type="molecule type" value="Genomic_DNA"/>
</dbReference>
<feature type="region of interest" description="Disordered" evidence="1">
    <location>
        <begin position="81"/>
        <end position="102"/>
    </location>
</feature>
<comment type="caution">
    <text evidence="2">The sequence shown here is derived from an EMBL/GenBank/DDBJ whole genome shotgun (WGS) entry which is preliminary data.</text>
</comment>
<accession>A0A7W3V1Y4</accession>
<protein>
    <recommendedName>
        <fullName evidence="4">Flagellar protein FliT</fullName>
    </recommendedName>
</protein>
<organism evidence="2 3">
    <name type="scientific">Stenotrophomonas koreensis</name>
    <dbReference type="NCBI Taxonomy" id="266128"/>
    <lineage>
        <taxon>Bacteria</taxon>
        <taxon>Pseudomonadati</taxon>
        <taxon>Pseudomonadota</taxon>
        <taxon>Gammaproteobacteria</taxon>
        <taxon>Lysobacterales</taxon>
        <taxon>Lysobacteraceae</taxon>
        <taxon>Stenotrophomonas</taxon>
    </lineage>
</organism>
<evidence type="ECO:0000313" key="2">
    <source>
        <dbReference type="EMBL" id="MBB1117955.1"/>
    </source>
</evidence>